<gene>
    <name evidence="4" type="ORF">GCM10023081_37010</name>
</gene>
<dbReference type="Proteomes" id="UP001500752">
    <property type="component" value="Unassembled WGS sequence"/>
</dbReference>
<dbReference type="RefSeq" id="WP_345153140.1">
    <property type="nucleotide sequence ID" value="NZ_BAABEO010000024.1"/>
</dbReference>
<dbReference type="PANTHER" id="PTHR43656:SF2">
    <property type="entry name" value="BINDING OXIDOREDUCTASE, PUTATIVE (AFU_ORTHOLOGUE AFUA_2G08260)-RELATED"/>
    <property type="match status" value="1"/>
</dbReference>
<evidence type="ECO:0000313" key="5">
    <source>
        <dbReference type="Proteomes" id="UP001500752"/>
    </source>
</evidence>
<comment type="caution">
    <text evidence="4">The sequence shown here is derived from an EMBL/GenBank/DDBJ whole genome shotgun (WGS) entry which is preliminary data.</text>
</comment>
<name>A0ABP7CUH4_9MICC</name>
<sequence>MPSNTISSLLETFTLGSLQLRNRVLVAPMTRVSANPDGTVPERMRRYYEVYAAGGFGAVISEGLYIDSEHSQTYSNQPGMARDEHIDSWRETTGAVHRHGAKIIAQLQHSGPQSQGNPNAGGVKAPSDIAARGEQLGMYGGVGPYTRPTPLTLEEIADVRRSFALAAVRARKAGFDGVEIHGANGYLLDAFLTDYLNDRDDQYGGSPRNRVRLIEEICRDVRQAVGDDFVVGVRISQGKVSDPHHKWEQGVEEAKTIFSTLAATGIDYIHTTEWVATAPAFGDDPRSLGQLARESGAVPVIANGKLDTPQEAGDAVANGHGDLVSLGKAALSNRDWPRRAAAGQPVKNSFHPSGFGDSAVIQDWELDADRLLAPEGKAQPAAR</sequence>
<dbReference type="Pfam" id="PF00724">
    <property type="entry name" value="Oxidored_FMN"/>
    <property type="match status" value="1"/>
</dbReference>
<dbReference type="PANTHER" id="PTHR43656">
    <property type="entry name" value="BINDING OXIDOREDUCTASE, PUTATIVE (AFU_ORTHOLOGUE AFUA_2G08260)-RELATED"/>
    <property type="match status" value="1"/>
</dbReference>
<evidence type="ECO:0000313" key="4">
    <source>
        <dbReference type="EMBL" id="GAA3696542.1"/>
    </source>
</evidence>
<protein>
    <submittedName>
        <fullName evidence="4">NADH:flavin oxidoreductase</fullName>
    </submittedName>
</protein>
<dbReference type="Gene3D" id="3.20.20.70">
    <property type="entry name" value="Aldolase class I"/>
    <property type="match status" value="1"/>
</dbReference>
<reference evidence="5" key="1">
    <citation type="journal article" date="2019" name="Int. J. Syst. Evol. Microbiol.">
        <title>The Global Catalogue of Microorganisms (GCM) 10K type strain sequencing project: providing services to taxonomists for standard genome sequencing and annotation.</title>
        <authorList>
            <consortium name="The Broad Institute Genomics Platform"/>
            <consortium name="The Broad Institute Genome Sequencing Center for Infectious Disease"/>
            <person name="Wu L."/>
            <person name="Ma J."/>
        </authorList>
    </citation>
    <scope>NUCLEOTIDE SEQUENCE [LARGE SCALE GENOMIC DNA]</scope>
    <source>
        <strain evidence="5">JCM 30742</strain>
    </source>
</reference>
<dbReference type="InterPro" id="IPR001155">
    <property type="entry name" value="OxRdtase_FMN_N"/>
</dbReference>
<evidence type="ECO:0000256" key="2">
    <source>
        <dbReference type="ARBA" id="ARBA00023002"/>
    </source>
</evidence>
<feature type="domain" description="NADH:flavin oxidoreductase/NADH oxidase N-terminal" evidence="3">
    <location>
        <begin position="9"/>
        <end position="345"/>
    </location>
</feature>
<keyword evidence="2" id="KW-0560">Oxidoreductase</keyword>
<keyword evidence="5" id="KW-1185">Reference proteome</keyword>
<evidence type="ECO:0000256" key="1">
    <source>
        <dbReference type="ARBA" id="ARBA00022630"/>
    </source>
</evidence>
<dbReference type="CDD" id="cd02803">
    <property type="entry name" value="OYE_like_FMN_family"/>
    <property type="match status" value="1"/>
</dbReference>
<dbReference type="EMBL" id="BAABEO010000024">
    <property type="protein sequence ID" value="GAA3696542.1"/>
    <property type="molecule type" value="Genomic_DNA"/>
</dbReference>
<accession>A0ABP7CUH4</accession>
<dbReference type="InterPro" id="IPR013785">
    <property type="entry name" value="Aldolase_TIM"/>
</dbReference>
<proteinExistence type="predicted"/>
<organism evidence="4 5">
    <name type="scientific">Arthrobacter ginkgonis</name>
    <dbReference type="NCBI Taxonomy" id="1630594"/>
    <lineage>
        <taxon>Bacteria</taxon>
        <taxon>Bacillati</taxon>
        <taxon>Actinomycetota</taxon>
        <taxon>Actinomycetes</taxon>
        <taxon>Micrococcales</taxon>
        <taxon>Micrococcaceae</taxon>
        <taxon>Arthrobacter</taxon>
    </lineage>
</organism>
<keyword evidence="1" id="KW-0285">Flavoprotein</keyword>
<dbReference type="InterPro" id="IPR051799">
    <property type="entry name" value="NADH_flavin_oxidoreductase"/>
</dbReference>
<dbReference type="SUPFAM" id="SSF51395">
    <property type="entry name" value="FMN-linked oxidoreductases"/>
    <property type="match status" value="1"/>
</dbReference>
<evidence type="ECO:0000259" key="3">
    <source>
        <dbReference type="Pfam" id="PF00724"/>
    </source>
</evidence>